<evidence type="ECO:0000313" key="1">
    <source>
        <dbReference type="EMBL" id="QZE13800.1"/>
    </source>
</evidence>
<keyword evidence="1" id="KW-0032">Aminotransferase</keyword>
<dbReference type="Proteomes" id="UP000826212">
    <property type="component" value="Chromosome"/>
</dbReference>
<keyword evidence="1" id="KW-0808">Transferase</keyword>
<organism evidence="1 2">
    <name type="scientific">Halosquirtibacter laminarini</name>
    <dbReference type="NCBI Taxonomy" id="3374600"/>
    <lineage>
        <taxon>Bacteria</taxon>
        <taxon>Pseudomonadati</taxon>
        <taxon>Bacteroidota</taxon>
        <taxon>Bacteroidia</taxon>
        <taxon>Marinilabiliales</taxon>
        <taxon>Prolixibacteraceae</taxon>
        <taxon>Halosquirtibacter</taxon>
    </lineage>
</organism>
<sequence length="391" mass="44774">MSNIEYNFDSIIDRKNTNCLKYDALNQFFGEDNLQPFWVADTDFETPNFIIDKIKERLEHPALGYTFKPDNFFQTITDWQKRQHQWEIENSWISTTPGVVSGIASSILAFTEKQDKIIINTPVYYPFYATIEGLERTILRNPLKLQDNRYQIDIEHFEQLAQEGAKMFVLCNPHNPGGTVWSKKELQAIGDICVRHNIIIVSDEIHSDLILGERKHTPIASISKKISDKTITLMAPSKTFNIAGLATSFVICSNRKIRTTLDRTIYAVHIHGGNLLGNIACEAAYEYGEEWVGKLIDYLASNCELAIQFLKQELPELKIMKPDATYLLWIDFNAYGDEKEMEKRLKEIAKVALNKGSSFGEEGKGYFRFNFGCPREVMIEGLNKIVSAFKN</sequence>
<keyword evidence="2" id="KW-1185">Reference proteome</keyword>
<evidence type="ECO:0000313" key="2">
    <source>
        <dbReference type="Proteomes" id="UP000826212"/>
    </source>
</evidence>
<proteinExistence type="predicted"/>
<dbReference type="EMBL" id="CP081303">
    <property type="protein sequence ID" value="QZE13800.1"/>
    <property type="molecule type" value="Genomic_DNA"/>
</dbReference>
<reference evidence="1" key="1">
    <citation type="submission" date="2021-08" db="EMBL/GenBank/DDBJ databases">
        <title>Novel anaerobic bacterium isolated from sea squirt in East Sea, Republic of Korea.</title>
        <authorList>
            <person name="Nguyen T.H."/>
            <person name="Li Z."/>
            <person name="Lee Y.-J."/>
            <person name="Ko J."/>
            <person name="Kim S.-G."/>
        </authorList>
    </citation>
    <scope>NUCLEOTIDE SEQUENCE</scope>
    <source>
        <strain evidence="1">KCTC 25031</strain>
    </source>
</reference>
<name>A0AC61NHS0_9BACT</name>
<gene>
    <name evidence="1" type="ORF">K4L44_14730</name>
</gene>
<accession>A0AC61NHS0</accession>
<protein>
    <submittedName>
        <fullName evidence="1">Pyridoxal phosphate-dependent aminotransferase</fullName>
    </submittedName>
</protein>